<evidence type="ECO:0000256" key="2">
    <source>
        <dbReference type="ARBA" id="ARBA00023015"/>
    </source>
</evidence>
<proteinExistence type="inferred from homology"/>
<dbReference type="SUPFAM" id="SSF46785">
    <property type="entry name" value="Winged helix' DNA-binding domain"/>
    <property type="match status" value="1"/>
</dbReference>
<dbReference type="AlphaFoldDB" id="A0A3Q9BPG3"/>
<dbReference type="PROSITE" id="PS50931">
    <property type="entry name" value="HTH_LYSR"/>
    <property type="match status" value="1"/>
</dbReference>
<dbReference type="KEGG" id="upv:EJN92_05620"/>
<feature type="domain" description="HTH lysR-type" evidence="5">
    <location>
        <begin position="27"/>
        <end position="84"/>
    </location>
</feature>
<sequence length="327" mass="36369">MYLLCVYRIIGSSCPRLVYAMHSSTLPSLSALQSFEAAARLGSFSKAALERNLTHSAVSRHIQAVEYWCGEILFQRNGPKVDLLPAGQILSQRLGTSLQALRLALNLDALSGAQQPLKVYMLSSLAHNWFIGQLHAFSTACPQISLSLETGYEMVSLPPQSPAVAIRYGHFGRTGLRCHRLWFDHMVVVAAPAWLEQYGEQSEQWPAHQFLRHTHEPWPIRLPKSGLAKASKLPEASGHEFNDALLLVEAASQGCGIAWVRASLVQRFVKAGHLRVLVQAEQMSEKSVWLVCREDMADLPQVRDFCLWAVMAAKKFCVSADLAKDEH</sequence>
<keyword evidence="4" id="KW-0804">Transcription</keyword>
<comment type="similarity">
    <text evidence="1">Belongs to the LysR transcriptional regulatory family.</text>
</comment>
<dbReference type="Proteomes" id="UP000275663">
    <property type="component" value="Chromosome"/>
</dbReference>
<dbReference type="Gene3D" id="3.40.190.290">
    <property type="match status" value="1"/>
</dbReference>
<dbReference type="GO" id="GO:0003700">
    <property type="term" value="F:DNA-binding transcription factor activity"/>
    <property type="evidence" value="ECO:0007669"/>
    <property type="project" value="InterPro"/>
</dbReference>
<evidence type="ECO:0000256" key="1">
    <source>
        <dbReference type="ARBA" id="ARBA00009437"/>
    </source>
</evidence>
<dbReference type="GO" id="GO:0006351">
    <property type="term" value="P:DNA-templated transcription"/>
    <property type="evidence" value="ECO:0007669"/>
    <property type="project" value="TreeGrafter"/>
</dbReference>
<dbReference type="Pfam" id="PF03466">
    <property type="entry name" value="LysR_substrate"/>
    <property type="match status" value="1"/>
</dbReference>
<organism evidence="6 7">
    <name type="scientific">Undibacterium parvum</name>
    <dbReference type="NCBI Taxonomy" id="401471"/>
    <lineage>
        <taxon>Bacteria</taxon>
        <taxon>Pseudomonadati</taxon>
        <taxon>Pseudomonadota</taxon>
        <taxon>Betaproteobacteria</taxon>
        <taxon>Burkholderiales</taxon>
        <taxon>Oxalobacteraceae</taxon>
        <taxon>Undibacterium</taxon>
    </lineage>
</organism>
<evidence type="ECO:0000259" key="5">
    <source>
        <dbReference type="PROSITE" id="PS50931"/>
    </source>
</evidence>
<dbReference type="InterPro" id="IPR036390">
    <property type="entry name" value="WH_DNA-bd_sf"/>
</dbReference>
<evidence type="ECO:0000256" key="4">
    <source>
        <dbReference type="ARBA" id="ARBA00023163"/>
    </source>
</evidence>
<dbReference type="Gene3D" id="1.10.10.10">
    <property type="entry name" value="Winged helix-like DNA-binding domain superfamily/Winged helix DNA-binding domain"/>
    <property type="match status" value="1"/>
</dbReference>
<dbReference type="InterPro" id="IPR000847">
    <property type="entry name" value="LysR_HTH_N"/>
</dbReference>
<dbReference type="OrthoDB" id="5526340at2"/>
<dbReference type="PANTHER" id="PTHR30537">
    <property type="entry name" value="HTH-TYPE TRANSCRIPTIONAL REGULATOR"/>
    <property type="match status" value="1"/>
</dbReference>
<accession>A0A3Q9BPG3</accession>
<dbReference type="PANTHER" id="PTHR30537:SF79">
    <property type="entry name" value="TRANSCRIPTIONAL REGULATOR-RELATED"/>
    <property type="match status" value="1"/>
</dbReference>
<dbReference type="SUPFAM" id="SSF53850">
    <property type="entry name" value="Periplasmic binding protein-like II"/>
    <property type="match status" value="1"/>
</dbReference>
<evidence type="ECO:0000256" key="3">
    <source>
        <dbReference type="ARBA" id="ARBA00023125"/>
    </source>
</evidence>
<dbReference type="InterPro" id="IPR036388">
    <property type="entry name" value="WH-like_DNA-bd_sf"/>
</dbReference>
<dbReference type="InterPro" id="IPR005119">
    <property type="entry name" value="LysR_subst-bd"/>
</dbReference>
<reference evidence="6 7" key="1">
    <citation type="journal article" date="2011" name="Int. J. Syst. Evol. Microbiol.">
        <title>Description of Undibacterium oligocarboniphilum sp. nov., isolated from purified water, and Undibacterium pigrum strain CCUG 49012 as the type strain of Undibacterium parvum sp. nov., and emended descriptions of the genus Undibacterium and the species Undibacterium pigrum.</title>
        <authorList>
            <person name="Eder W."/>
            <person name="Wanner G."/>
            <person name="Ludwig W."/>
            <person name="Busse H.J."/>
            <person name="Ziemke-Kageler F."/>
            <person name="Lang E."/>
        </authorList>
    </citation>
    <scope>NUCLEOTIDE SEQUENCE [LARGE SCALE GENOMIC DNA]</scope>
    <source>
        <strain evidence="6 7">DSM 23061</strain>
    </source>
</reference>
<dbReference type="InterPro" id="IPR058163">
    <property type="entry name" value="LysR-type_TF_proteobact-type"/>
</dbReference>
<dbReference type="EMBL" id="CP034464">
    <property type="protein sequence ID" value="AZP11522.1"/>
    <property type="molecule type" value="Genomic_DNA"/>
</dbReference>
<name>A0A3Q9BPG3_9BURK</name>
<keyword evidence="2" id="KW-0805">Transcription regulation</keyword>
<evidence type="ECO:0000313" key="7">
    <source>
        <dbReference type="Proteomes" id="UP000275663"/>
    </source>
</evidence>
<keyword evidence="3" id="KW-0238">DNA-binding</keyword>
<dbReference type="GO" id="GO:0043565">
    <property type="term" value="F:sequence-specific DNA binding"/>
    <property type="evidence" value="ECO:0007669"/>
    <property type="project" value="TreeGrafter"/>
</dbReference>
<dbReference type="Pfam" id="PF00126">
    <property type="entry name" value="HTH_1"/>
    <property type="match status" value="1"/>
</dbReference>
<protein>
    <submittedName>
        <fullName evidence="6">LysR family transcriptional regulator</fullName>
    </submittedName>
</protein>
<gene>
    <name evidence="6" type="ORF">EJN92_05620</name>
</gene>
<keyword evidence="7" id="KW-1185">Reference proteome</keyword>
<evidence type="ECO:0000313" key="6">
    <source>
        <dbReference type="EMBL" id="AZP11522.1"/>
    </source>
</evidence>